<dbReference type="EC" id="2.4.1.-" evidence="4"/>
<keyword evidence="3" id="KW-0328">Glycosyltransferase</keyword>
<dbReference type="PROSITE" id="PS00375">
    <property type="entry name" value="UDPGT"/>
    <property type="match status" value="1"/>
</dbReference>
<dbReference type="AlphaFoldDB" id="A0A5C7HL26"/>
<evidence type="ECO:0000256" key="2">
    <source>
        <dbReference type="ARBA" id="ARBA00022679"/>
    </source>
</evidence>
<reference evidence="6" key="1">
    <citation type="journal article" date="2019" name="Gigascience">
        <title>De novo genome assembly of the endangered Acer yangbiense, a plant species with extremely small populations endemic to Yunnan Province, China.</title>
        <authorList>
            <person name="Yang J."/>
            <person name="Wariss H.M."/>
            <person name="Tao L."/>
            <person name="Zhang R."/>
            <person name="Yun Q."/>
            <person name="Hollingsworth P."/>
            <person name="Dao Z."/>
            <person name="Luo G."/>
            <person name="Guo H."/>
            <person name="Ma Y."/>
            <person name="Sun W."/>
        </authorList>
    </citation>
    <scope>NUCLEOTIDE SEQUENCE [LARGE SCALE GENOMIC DNA]</scope>
    <source>
        <strain evidence="6">cv. Malutang</strain>
    </source>
</reference>
<comment type="caution">
    <text evidence="5">The sequence shown here is derived from an EMBL/GenBank/DDBJ whole genome shotgun (WGS) entry which is preliminary data.</text>
</comment>
<dbReference type="InterPro" id="IPR002213">
    <property type="entry name" value="UDP_glucos_trans"/>
</dbReference>
<name>A0A5C7HL26_9ROSI</name>
<keyword evidence="6" id="KW-1185">Reference proteome</keyword>
<organism evidence="5 6">
    <name type="scientific">Acer yangbiense</name>
    <dbReference type="NCBI Taxonomy" id="1000413"/>
    <lineage>
        <taxon>Eukaryota</taxon>
        <taxon>Viridiplantae</taxon>
        <taxon>Streptophyta</taxon>
        <taxon>Embryophyta</taxon>
        <taxon>Tracheophyta</taxon>
        <taxon>Spermatophyta</taxon>
        <taxon>Magnoliopsida</taxon>
        <taxon>eudicotyledons</taxon>
        <taxon>Gunneridae</taxon>
        <taxon>Pentapetalae</taxon>
        <taxon>rosids</taxon>
        <taxon>malvids</taxon>
        <taxon>Sapindales</taxon>
        <taxon>Sapindaceae</taxon>
        <taxon>Hippocastanoideae</taxon>
        <taxon>Acereae</taxon>
        <taxon>Acer</taxon>
    </lineage>
</organism>
<dbReference type="PANTHER" id="PTHR48048:SF45">
    <property type="entry name" value="GLYCOSYLTRANSFERASE"/>
    <property type="match status" value="1"/>
</dbReference>
<protein>
    <recommendedName>
        <fullName evidence="4">Glycosyltransferase</fullName>
        <ecNumber evidence="4">2.4.1.-</ecNumber>
    </recommendedName>
</protein>
<dbReference type="InterPro" id="IPR050481">
    <property type="entry name" value="UDP-glycosyltransf_plant"/>
</dbReference>
<dbReference type="Pfam" id="PF00201">
    <property type="entry name" value="UDPGT"/>
    <property type="match status" value="1"/>
</dbReference>
<keyword evidence="2 3" id="KW-0808">Transferase</keyword>
<dbReference type="Gene3D" id="3.40.50.2000">
    <property type="entry name" value="Glycogen Phosphorylase B"/>
    <property type="match status" value="2"/>
</dbReference>
<evidence type="ECO:0000313" key="6">
    <source>
        <dbReference type="Proteomes" id="UP000323000"/>
    </source>
</evidence>
<evidence type="ECO:0000313" key="5">
    <source>
        <dbReference type="EMBL" id="TXG57730.1"/>
    </source>
</evidence>
<comment type="similarity">
    <text evidence="1 3">Belongs to the UDP-glycosyltransferase family.</text>
</comment>
<dbReference type="PANTHER" id="PTHR48048">
    <property type="entry name" value="GLYCOSYLTRANSFERASE"/>
    <property type="match status" value="1"/>
</dbReference>
<dbReference type="InterPro" id="IPR035595">
    <property type="entry name" value="UDP_glycos_trans_CS"/>
</dbReference>
<dbReference type="OrthoDB" id="5835829at2759"/>
<evidence type="ECO:0000256" key="3">
    <source>
        <dbReference type="RuleBase" id="RU003718"/>
    </source>
</evidence>
<evidence type="ECO:0000256" key="4">
    <source>
        <dbReference type="RuleBase" id="RU362057"/>
    </source>
</evidence>
<dbReference type="GO" id="GO:0035251">
    <property type="term" value="F:UDP-glucosyltransferase activity"/>
    <property type="evidence" value="ECO:0007669"/>
    <property type="project" value="InterPro"/>
</dbReference>
<dbReference type="SUPFAM" id="SSF53756">
    <property type="entry name" value="UDP-Glycosyltransferase/glycogen phosphorylase"/>
    <property type="match status" value="1"/>
</dbReference>
<dbReference type="EMBL" id="VAHF01000007">
    <property type="protein sequence ID" value="TXG57730.1"/>
    <property type="molecule type" value="Genomic_DNA"/>
</dbReference>
<gene>
    <name evidence="5" type="ORF">EZV62_015559</name>
</gene>
<evidence type="ECO:0000256" key="1">
    <source>
        <dbReference type="ARBA" id="ARBA00009995"/>
    </source>
</evidence>
<accession>A0A5C7HL26</accession>
<dbReference type="FunFam" id="3.40.50.2000:FF:000056">
    <property type="entry name" value="Glycosyltransferase"/>
    <property type="match status" value="1"/>
</dbReference>
<dbReference type="Proteomes" id="UP000323000">
    <property type="component" value="Chromosome 7"/>
</dbReference>
<proteinExistence type="inferred from homology"/>
<dbReference type="CDD" id="cd03784">
    <property type="entry name" value="GT1_Gtf-like"/>
    <property type="match status" value="1"/>
</dbReference>
<sequence>MQKAAELVFIPSPGVGHLGSTVEIAKLLVDRDQRLSITVIIINFPNSDNSKITPTYTRSLDRIKFINLPNQSSDPKTSLSSLIENQKPHVKEVVTNSMSLPDSPKLAGFVLDMFCTSMIDVANDFGVPSYIYFTSGAAFFGLMFHAQFLHDELQKPITDLKDTDTELVVPSLAKPIHAKYLPTPVISIDWAEYLYEHSRRSRTAKGILVNTFTELESYAINAAASSETEIPPMYPVGPILNLDGDNYDKSKKAEIMEWLDDQPESSVVFLCFGSMGSFDEDQVKEIACALEQSGHRFLWSLRYSPPKDKDNDKFVMPSDYDNITDVLPEGFMDRTVGIGKVIGWAPQVAVLSHKAIGGFVSHCGWNSTLESLWFGVPIATWPMYAEQQFNAFQLVRELGLAVEIKMDYRKSFMTDEKAVIVTAKEIERGIRCLMECDTDIRKRVKEVSVMSRKTLMDGGSSFSSLRRFITDVMDNIS</sequence>